<comment type="caution">
    <text evidence="1">The sequence shown here is derived from an EMBL/GenBank/DDBJ whole genome shotgun (WGS) entry which is preliminary data.</text>
</comment>
<keyword evidence="2" id="KW-1185">Reference proteome</keyword>
<dbReference type="PANTHER" id="PTHR33221:SF15">
    <property type="entry name" value="HTH-TYPE TRANSCRIPTIONAL REGULATOR YWGB-RELATED"/>
    <property type="match status" value="1"/>
</dbReference>
<dbReference type="Gene3D" id="1.10.10.10">
    <property type="entry name" value="Winged helix-like DNA-binding domain superfamily/Winged helix DNA-binding domain"/>
    <property type="match status" value="1"/>
</dbReference>
<gene>
    <name evidence="1" type="ORF">J2S73_003047</name>
</gene>
<proteinExistence type="predicted"/>
<protein>
    <submittedName>
        <fullName evidence="1">Rrf2 family protein</fullName>
    </submittedName>
</protein>
<dbReference type="EMBL" id="JAUSUL010000003">
    <property type="protein sequence ID" value="MDQ0316571.1"/>
    <property type="molecule type" value="Genomic_DNA"/>
</dbReference>
<dbReference type="AlphaFoldDB" id="A0AAE4ASR9"/>
<dbReference type="InterPro" id="IPR036388">
    <property type="entry name" value="WH-like_DNA-bd_sf"/>
</dbReference>
<dbReference type="InterPro" id="IPR000944">
    <property type="entry name" value="Tscrpt_reg_Rrf2"/>
</dbReference>
<dbReference type="SUPFAM" id="SSF46785">
    <property type="entry name" value="Winged helix' DNA-binding domain"/>
    <property type="match status" value="1"/>
</dbReference>
<dbReference type="RefSeq" id="WP_306886458.1">
    <property type="nucleotide sequence ID" value="NZ_JAUSUL010000003.1"/>
</dbReference>
<organism evidence="1 2">
    <name type="scientific">Amorphus orientalis</name>
    <dbReference type="NCBI Taxonomy" id="649198"/>
    <lineage>
        <taxon>Bacteria</taxon>
        <taxon>Pseudomonadati</taxon>
        <taxon>Pseudomonadota</taxon>
        <taxon>Alphaproteobacteria</taxon>
        <taxon>Hyphomicrobiales</taxon>
        <taxon>Amorphaceae</taxon>
        <taxon>Amorphus</taxon>
    </lineage>
</organism>
<dbReference type="Proteomes" id="UP001229244">
    <property type="component" value="Unassembled WGS sequence"/>
</dbReference>
<accession>A0AAE4ASR9</accession>
<dbReference type="GO" id="GO:0003700">
    <property type="term" value="F:DNA-binding transcription factor activity"/>
    <property type="evidence" value="ECO:0007669"/>
    <property type="project" value="TreeGrafter"/>
</dbReference>
<dbReference type="Pfam" id="PF02082">
    <property type="entry name" value="Rrf2"/>
    <property type="match status" value="1"/>
</dbReference>
<evidence type="ECO:0000313" key="2">
    <source>
        <dbReference type="Proteomes" id="UP001229244"/>
    </source>
</evidence>
<dbReference type="PANTHER" id="PTHR33221">
    <property type="entry name" value="WINGED HELIX-TURN-HELIX TRANSCRIPTIONAL REGULATOR, RRF2 FAMILY"/>
    <property type="match status" value="1"/>
</dbReference>
<reference evidence="1" key="1">
    <citation type="submission" date="2023-07" db="EMBL/GenBank/DDBJ databases">
        <title>Genomic Encyclopedia of Type Strains, Phase IV (KMG-IV): sequencing the most valuable type-strain genomes for metagenomic binning, comparative biology and taxonomic classification.</title>
        <authorList>
            <person name="Goeker M."/>
        </authorList>
    </citation>
    <scope>NUCLEOTIDE SEQUENCE</scope>
    <source>
        <strain evidence="1">DSM 21202</strain>
    </source>
</reference>
<evidence type="ECO:0000313" key="1">
    <source>
        <dbReference type="EMBL" id="MDQ0316571.1"/>
    </source>
</evidence>
<sequence length="152" mass="16672">MKLDSRLSSVLHVLLHMASKDAPVPSEVLSRHLGTNPVVVRRTMGGLRDAGLVRSGRGKGGGWTLSRPLSEITLKDVYVALGEPPLFAFGNRNETPDCLVEQAVNARVDDAMRDAEARLLERFSTITLADLDADFRERLARHPGRTHDHAPS</sequence>
<dbReference type="GO" id="GO:0005829">
    <property type="term" value="C:cytosol"/>
    <property type="evidence" value="ECO:0007669"/>
    <property type="project" value="TreeGrafter"/>
</dbReference>
<dbReference type="InterPro" id="IPR036390">
    <property type="entry name" value="WH_DNA-bd_sf"/>
</dbReference>
<dbReference type="PROSITE" id="PS51197">
    <property type="entry name" value="HTH_RRF2_2"/>
    <property type="match status" value="1"/>
</dbReference>
<name>A0AAE4ASR9_9HYPH</name>